<dbReference type="PANTHER" id="PTHR30001:SF1">
    <property type="entry name" value="RIBONUCLEASE E_G-LIKE PROTEIN, CHLOROPLASTIC"/>
    <property type="match status" value="1"/>
</dbReference>
<feature type="compositionally biased region" description="Basic and acidic residues" evidence="16">
    <location>
        <begin position="850"/>
        <end position="859"/>
    </location>
</feature>
<comment type="cofactor">
    <cofactor evidence="15">
        <name>Mg(2+)</name>
        <dbReference type="ChEBI" id="CHEBI:18420"/>
    </cofactor>
    <text evidence="15">Binds 1 Mg(2+) ion per subunit.</text>
</comment>
<evidence type="ECO:0000256" key="15">
    <source>
        <dbReference type="HAMAP-Rule" id="MF_00970"/>
    </source>
</evidence>
<evidence type="ECO:0000256" key="10">
    <source>
        <dbReference type="ARBA" id="ARBA00022759"/>
    </source>
</evidence>
<dbReference type="GO" id="GO:0008270">
    <property type="term" value="F:zinc ion binding"/>
    <property type="evidence" value="ECO:0007669"/>
    <property type="project" value="UniProtKB-UniRule"/>
</dbReference>
<feature type="region of interest" description="Disordered" evidence="16">
    <location>
        <begin position="511"/>
        <end position="550"/>
    </location>
</feature>
<feature type="compositionally biased region" description="Basic residues" evidence="16">
    <location>
        <begin position="806"/>
        <end position="816"/>
    </location>
</feature>
<dbReference type="PANTHER" id="PTHR30001">
    <property type="entry name" value="RIBONUCLEASE"/>
    <property type="match status" value="1"/>
</dbReference>
<keyword evidence="6 15" id="KW-0819">tRNA processing</keyword>
<keyword evidence="15" id="KW-0862">Zinc</keyword>
<keyword evidence="19" id="KW-1185">Reference proteome</keyword>
<feature type="binding site" evidence="15">
    <location>
        <position position="404"/>
    </location>
    <ligand>
        <name>Zn(2+)</name>
        <dbReference type="ChEBI" id="CHEBI:29105"/>
        <note>ligand shared between dimeric partners</note>
    </ligand>
</feature>
<keyword evidence="5 15" id="KW-0698">rRNA processing</keyword>
<feature type="binding site" evidence="15">
    <location>
        <position position="346"/>
    </location>
    <ligand>
        <name>Mg(2+)</name>
        <dbReference type="ChEBI" id="CHEBI:18420"/>
        <note>catalytic</note>
    </ligand>
</feature>
<evidence type="ECO:0000256" key="14">
    <source>
        <dbReference type="ARBA" id="ARBA00023136"/>
    </source>
</evidence>
<dbReference type="GO" id="GO:0008033">
    <property type="term" value="P:tRNA processing"/>
    <property type="evidence" value="ECO:0007669"/>
    <property type="project" value="UniProtKB-UniRule"/>
</dbReference>
<feature type="region of interest" description="Disordered" evidence="16">
    <location>
        <begin position="582"/>
        <end position="860"/>
    </location>
</feature>
<dbReference type="InterPro" id="IPR028878">
    <property type="entry name" value="RNase_E"/>
</dbReference>
<feature type="compositionally biased region" description="Basic and acidic residues" evidence="16">
    <location>
        <begin position="643"/>
        <end position="765"/>
    </location>
</feature>
<dbReference type="PROSITE" id="PS50126">
    <property type="entry name" value="S1"/>
    <property type="match status" value="1"/>
</dbReference>
<keyword evidence="12 15" id="KW-0460">Magnesium</keyword>
<feature type="region of interest" description="Disordered" evidence="16">
    <location>
        <begin position="1098"/>
        <end position="1136"/>
    </location>
</feature>
<dbReference type="InterPro" id="IPR004659">
    <property type="entry name" value="RNase_E/G"/>
</dbReference>
<dbReference type="Proteomes" id="UP000494329">
    <property type="component" value="Unassembled WGS sequence"/>
</dbReference>
<accession>A0A6J5D5E6</accession>
<evidence type="ECO:0000256" key="7">
    <source>
        <dbReference type="ARBA" id="ARBA00022722"/>
    </source>
</evidence>
<evidence type="ECO:0000256" key="12">
    <source>
        <dbReference type="ARBA" id="ARBA00022842"/>
    </source>
</evidence>
<evidence type="ECO:0000256" key="11">
    <source>
        <dbReference type="ARBA" id="ARBA00022801"/>
    </source>
</evidence>
<keyword evidence="4 15" id="KW-0997">Cell inner membrane</keyword>
<evidence type="ECO:0000256" key="2">
    <source>
        <dbReference type="ARBA" id="ARBA00022475"/>
    </source>
</evidence>
<keyword evidence="13 15" id="KW-0694">RNA-binding</keyword>
<evidence type="ECO:0000256" key="13">
    <source>
        <dbReference type="ARBA" id="ARBA00022884"/>
    </source>
</evidence>
<name>A0A6J5D5E6_9BURK</name>
<comment type="similarity">
    <text evidence="15">Belongs to the RNase E/G family. RNase E subfamily.</text>
</comment>
<proteinExistence type="inferred from homology"/>
<dbReference type="HAMAP" id="MF_00970">
    <property type="entry name" value="RNase_E"/>
    <property type="match status" value="1"/>
</dbReference>
<protein>
    <recommendedName>
        <fullName evidence="15">Ribonuclease E</fullName>
        <shortName evidence="15">RNase E</shortName>
        <ecNumber evidence="15">3.1.26.12</ecNumber>
    </recommendedName>
</protein>
<dbReference type="AlphaFoldDB" id="A0A6J5D5E6"/>
<dbReference type="Gene3D" id="3.40.1260.20">
    <property type="entry name" value="Ribonuclease E, catalytic domain"/>
    <property type="match status" value="1"/>
</dbReference>
<dbReference type="GO" id="GO:0000287">
    <property type="term" value="F:magnesium ion binding"/>
    <property type="evidence" value="ECO:0007669"/>
    <property type="project" value="UniProtKB-UniRule"/>
</dbReference>
<comment type="subcellular location">
    <subcellularLocation>
        <location evidence="15">Cytoplasm</location>
    </subcellularLocation>
    <subcellularLocation>
        <location evidence="15">Cell inner membrane</location>
        <topology evidence="15">Peripheral membrane protein</topology>
        <orientation evidence="15">Cytoplasmic side</orientation>
    </subcellularLocation>
</comment>
<evidence type="ECO:0000313" key="19">
    <source>
        <dbReference type="Proteomes" id="UP000494329"/>
    </source>
</evidence>
<evidence type="ECO:0000313" key="18">
    <source>
        <dbReference type="EMBL" id="CAB3749143.1"/>
    </source>
</evidence>
<dbReference type="Pfam" id="PF10150">
    <property type="entry name" value="RNase_E_G"/>
    <property type="match status" value="1"/>
</dbReference>
<feature type="compositionally biased region" description="Low complexity" evidence="16">
    <location>
        <begin position="628"/>
        <end position="642"/>
    </location>
</feature>
<keyword evidence="7 15" id="KW-0540">Nuclease</keyword>
<evidence type="ECO:0000256" key="5">
    <source>
        <dbReference type="ARBA" id="ARBA00022552"/>
    </source>
</evidence>
<dbReference type="InterPro" id="IPR048583">
    <property type="entry name" value="RNase_E_G_thioredoxin-like"/>
</dbReference>
<dbReference type="GO" id="GO:0009898">
    <property type="term" value="C:cytoplasmic side of plasma membrane"/>
    <property type="evidence" value="ECO:0007669"/>
    <property type="project" value="UniProtKB-UniRule"/>
</dbReference>
<dbReference type="Gene3D" id="2.40.50.140">
    <property type="entry name" value="Nucleic acid-binding proteins"/>
    <property type="match status" value="1"/>
</dbReference>
<dbReference type="Pfam" id="PF20833">
    <property type="entry name" value="RNase_E_G_Thio"/>
    <property type="match status" value="1"/>
</dbReference>
<evidence type="ECO:0000256" key="4">
    <source>
        <dbReference type="ARBA" id="ARBA00022519"/>
    </source>
</evidence>
<keyword evidence="3 15" id="KW-0963">Cytoplasm</keyword>
<dbReference type="SUPFAM" id="SSF50249">
    <property type="entry name" value="Nucleic acid-binding proteins"/>
    <property type="match status" value="1"/>
</dbReference>
<evidence type="ECO:0000256" key="16">
    <source>
        <dbReference type="SAM" id="MobiDB-lite"/>
    </source>
</evidence>
<evidence type="ECO:0000259" key="17">
    <source>
        <dbReference type="PROSITE" id="PS50126"/>
    </source>
</evidence>
<dbReference type="EC" id="3.1.26.12" evidence="15"/>
<dbReference type="GO" id="GO:0008995">
    <property type="term" value="F:ribonuclease E activity"/>
    <property type="evidence" value="ECO:0007669"/>
    <property type="project" value="UniProtKB-EC"/>
</dbReference>
<dbReference type="GO" id="GO:0000049">
    <property type="term" value="F:tRNA binding"/>
    <property type="evidence" value="ECO:0007669"/>
    <property type="project" value="UniProtKB-KW"/>
</dbReference>
<keyword evidence="11 15" id="KW-0378">Hydrolase</keyword>
<comment type="similarity">
    <text evidence="1">Belongs to the RNase E/G family. RNase G subfamily.</text>
</comment>
<keyword evidence="8 15" id="KW-0479">Metal-binding</keyword>
<keyword evidence="14 15" id="KW-0472">Membrane</keyword>
<dbReference type="EMBL" id="CADIKF010000003">
    <property type="protein sequence ID" value="CAB3749143.1"/>
    <property type="molecule type" value="Genomic_DNA"/>
</dbReference>
<dbReference type="RefSeq" id="WP_175109388.1">
    <property type="nucleotide sequence ID" value="NZ_CADIKF010000003.1"/>
</dbReference>
<evidence type="ECO:0000256" key="9">
    <source>
        <dbReference type="ARBA" id="ARBA00022730"/>
    </source>
</evidence>
<feature type="binding site" evidence="15">
    <location>
        <position position="407"/>
    </location>
    <ligand>
        <name>Zn(2+)</name>
        <dbReference type="ChEBI" id="CHEBI:29105"/>
        <note>ligand shared between dimeric partners</note>
    </ligand>
</feature>
<dbReference type="CDD" id="cd04453">
    <property type="entry name" value="S1_RNase_E"/>
    <property type="match status" value="1"/>
</dbReference>
<organism evidence="18 19">
    <name type="scientific">Paraburkholderia solisilvae</name>
    <dbReference type="NCBI Taxonomy" id="624376"/>
    <lineage>
        <taxon>Bacteria</taxon>
        <taxon>Pseudomonadati</taxon>
        <taxon>Pseudomonadota</taxon>
        <taxon>Betaproteobacteria</taxon>
        <taxon>Burkholderiales</taxon>
        <taxon>Burkholderiaceae</taxon>
        <taxon>Paraburkholderia</taxon>
    </lineage>
</organism>
<keyword evidence="15" id="KW-0820">tRNA-binding</keyword>
<dbReference type="InterPro" id="IPR019307">
    <property type="entry name" value="RNA-bd_AU-1/RNase_E/G"/>
</dbReference>
<evidence type="ECO:0000256" key="3">
    <source>
        <dbReference type="ARBA" id="ARBA00022490"/>
    </source>
</evidence>
<feature type="domain" description="S1 motif" evidence="17">
    <location>
        <begin position="39"/>
        <end position="118"/>
    </location>
</feature>
<evidence type="ECO:0000256" key="6">
    <source>
        <dbReference type="ARBA" id="ARBA00022694"/>
    </source>
</evidence>
<dbReference type="GO" id="GO:0006364">
    <property type="term" value="P:rRNA processing"/>
    <property type="evidence" value="ECO:0007669"/>
    <property type="project" value="UniProtKB-UniRule"/>
</dbReference>
<dbReference type="NCBIfam" id="TIGR00757">
    <property type="entry name" value="RNaseEG"/>
    <property type="match status" value="1"/>
</dbReference>
<sequence length="1136" mass="124014">MKRMLFNATQQEELRVAIVDGQKLIDIDIETAGREQRKGNIYKGIVTRIEPSLEACFVNYGEDRHGFLPFKEVARQYFRDGVDMRSARIQDALKEGQELIVQVEKEERGNKGAALTTFISLAGRYLVLMPNNPRGGGVSRRIEGDDRQELRETMAQLQLPEGMSIIARTAGIGRSAEELQWDLNYLMQLWRAIEAASQSGQSGQPMLIYLESSLVIRAIRDYFQPDIGEILIDTTEIHDQARAFMDIVMPDNVSKVKRYHDDVPLFSRFQIEHQIETAYSRTVPLPSGGAIVIDHTEALVAIDVNSARATKGADIEETAARTNLEAADEVARQLRLRDLGGLIVIDFIDMESAKSQREVEQRLKDALKHDRARVQMGKISRFGLMELSRQRLRPALSEGSHVTCPRCNGTGHIRDTESSALQVLRIIQEEAMKENTAAIHCQVPVEVTAFLLNEKRSEINKIESRFKVNVVLVPNKHLDTPHYKLERLRHDDVRLDEPRASWKMAEEAARELESETGYSKRTEEVKPKQEAAVKGITPEKPAPSAPVRPAAATPAPVAVTPAAGGFIGWLKGLFGMQPAAPAAAPAPVEKPARPTRERAERSGERNGERGNDRNRNRRGGAARDTVSRGEGAAAGSRQGQQQPRREEREGRETRDTRDARGSREGRENRDNRDNREGREGREPREGRERENRDGRESRDNRETRDNRDGRENRIERAERGQDRAVERADSAEAGARAERPERGERQERREQRPDRVERGERRRQQQENADVTDAQAADVAAQAQANLTGGATPVEQEAARDGEERRRRRRGRRGGRREREEEGVNVNTAADVAEAEGDVASVPAEAPVRAPEHAGRHEAQQTFEASVAPVEVVVAAVATESHVVTELHAASETPTLAAEKAATTEAVVPVEQAYSQPSVEEAPVAAAPAAQTPNVDADAFATPAAAPQSADAAVPAVQAAVEQSGVAEQPAWQAAPQSGSQPAWQPAAAAPAAAEPAAPAAEPAPQVEAPRTAAPEAAESAKPAEPTPYSAAAAAPEPVAAPAAAPAPLAQPSVAAPQPARTNGTQGAAPLSPQALQPMLESAGLVWVNTDTDKLRAAQDAAAQIVPPARTPRERKSLPPVDPTPMQQVETVKHSQ</sequence>
<feature type="binding site" evidence="15">
    <location>
        <position position="303"/>
    </location>
    <ligand>
        <name>Mg(2+)</name>
        <dbReference type="ChEBI" id="CHEBI:18420"/>
        <note>catalytic</note>
    </ligand>
</feature>
<keyword evidence="9 15" id="KW-0699">rRNA-binding</keyword>
<evidence type="ECO:0000256" key="8">
    <source>
        <dbReference type="ARBA" id="ARBA00022723"/>
    </source>
</evidence>
<dbReference type="SMART" id="SM00316">
    <property type="entry name" value="S1"/>
    <property type="match status" value="1"/>
</dbReference>
<comment type="function">
    <text evidence="15">Endoribonuclease that plays a central role in RNA processing and decay. Required for the maturation of 5S and 16S rRNAs and the majority of tRNAs. Also involved in the degradation of most mRNAs.</text>
</comment>
<feature type="compositionally biased region" description="Low complexity" evidence="16">
    <location>
        <begin position="766"/>
        <end position="785"/>
    </location>
</feature>
<comment type="cofactor">
    <cofactor evidence="15">
        <name>Zn(2+)</name>
        <dbReference type="ChEBI" id="CHEBI:29105"/>
    </cofactor>
    <text evidence="15">Binds 2 Zn(2+) ions per homotetramer.</text>
</comment>
<gene>
    <name evidence="15 18" type="primary">rne</name>
    <name evidence="18" type="ORF">LMG29739_00729</name>
</gene>
<dbReference type="GO" id="GO:0006402">
    <property type="term" value="P:mRNA catabolic process"/>
    <property type="evidence" value="ECO:0007669"/>
    <property type="project" value="UniProtKB-UniRule"/>
</dbReference>
<comment type="catalytic activity">
    <reaction evidence="15">
        <text>Endonucleolytic cleavage of single-stranded RNA in A- and U-rich regions.</text>
        <dbReference type="EC" id="3.1.26.12"/>
    </reaction>
</comment>
<reference evidence="18 19" key="1">
    <citation type="submission" date="2020-04" db="EMBL/GenBank/DDBJ databases">
        <authorList>
            <person name="De Canck E."/>
        </authorList>
    </citation>
    <scope>NUCLEOTIDE SEQUENCE [LARGE SCALE GENOMIC DNA]</scope>
    <source>
        <strain evidence="18 19">LMG 29739</strain>
    </source>
</reference>
<feature type="region of interest" description="Disordered" evidence="16">
    <location>
        <begin position="968"/>
        <end position="1076"/>
    </location>
</feature>
<keyword evidence="2 15" id="KW-1003">Cell membrane</keyword>
<feature type="compositionally biased region" description="Basic and acidic residues" evidence="16">
    <location>
        <begin position="590"/>
        <end position="614"/>
    </location>
</feature>
<feature type="region of interest" description="Required for zinc-mediated homotetramerization and catalytic activity" evidence="15">
    <location>
        <begin position="404"/>
        <end position="407"/>
    </location>
</feature>
<dbReference type="InterPro" id="IPR012340">
    <property type="entry name" value="NA-bd_OB-fold"/>
</dbReference>
<dbReference type="InterPro" id="IPR003029">
    <property type="entry name" value="S1_domain"/>
</dbReference>
<keyword evidence="10 15" id="KW-0255">Endonuclease</keyword>
<feature type="compositionally biased region" description="Low complexity" evidence="16">
    <location>
        <begin position="968"/>
        <end position="1060"/>
    </location>
</feature>
<comment type="subunit">
    <text evidence="15">Homotetramer formed by a dimer of dimers.</text>
</comment>
<feature type="compositionally biased region" description="Basic and acidic residues" evidence="16">
    <location>
        <begin position="511"/>
        <end position="531"/>
    </location>
</feature>
<dbReference type="GO" id="GO:0019843">
    <property type="term" value="F:rRNA binding"/>
    <property type="evidence" value="ECO:0007669"/>
    <property type="project" value="UniProtKB-KW"/>
</dbReference>
<dbReference type="GO" id="GO:0005737">
    <property type="term" value="C:cytoplasm"/>
    <property type="evidence" value="ECO:0007669"/>
    <property type="project" value="UniProtKB-SubCell"/>
</dbReference>
<evidence type="ECO:0000256" key="1">
    <source>
        <dbReference type="ARBA" id="ARBA00005663"/>
    </source>
</evidence>
<dbReference type="Pfam" id="PF00575">
    <property type="entry name" value="S1"/>
    <property type="match status" value="1"/>
</dbReference>